<evidence type="ECO:0000259" key="3">
    <source>
        <dbReference type="Pfam" id="PF00656"/>
    </source>
</evidence>
<dbReference type="Gene3D" id="1.10.1780.10">
    <property type="entry name" value="Clp, N-terminal domain"/>
    <property type="match status" value="1"/>
</dbReference>
<dbReference type="PANTHER" id="PTHR11638">
    <property type="entry name" value="ATP-DEPENDENT CLP PROTEASE"/>
    <property type="match status" value="1"/>
</dbReference>
<feature type="domain" description="ClpA/ClpB AAA lid" evidence="4">
    <location>
        <begin position="317"/>
        <end position="384"/>
    </location>
</feature>
<dbReference type="GO" id="GO:0005524">
    <property type="term" value="F:ATP binding"/>
    <property type="evidence" value="ECO:0007669"/>
    <property type="project" value="UniProtKB-KW"/>
</dbReference>
<reference evidence="5 6" key="1">
    <citation type="submission" date="2020-08" db="EMBL/GenBank/DDBJ databases">
        <title>Genomic Encyclopedia of Type Strains, Phase IV (KMG-IV): sequencing the most valuable type-strain genomes for metagenomic binning, comparative biology and taxonomic classification.</title>
        <authorList>
            <person name="Goeker M."/>
        </authorList>
    </citation>
    <scope>NUCLEOTIDE SEQUENCE [LARGE SCALE GENOMIC DNA]</scope>
    <source>
        <strain evidence="5 6">YIM 65646</strain>
    </source>
</reference>
<dbReference type="PANTHER" id="PTHR11638:SF18">
    <property type="entry name" value="HEAT SHOCK PROTEIN 104"/>
    <property type="match status" value="1"/>
</dbReference>
<dbReference type="InterPro" id="IPR036628">
    <property type="entry name" value="Clp_N_dom_sf"/>
</dbReference>
<dbReference type="InterPro" id="IPR041546">
    <property type="entry name" value="ClpA/ClpB_AAA_lid"/>
</dbReference>
<dbReference type="SUPFAM" id="SSF52129">
    <property type="entry name" value="Caspase-like"/>
    <property type="match status" value="1"/>
</dbReference>
<gene>
    <name evidence="5" type="ORF">HNR73_007512</name>
</gene>
<dbReference type="EMBL" id="JACHGT010000024">
    <property type="protein sequence ID" value="MBB6039615.1"/>
    <property type="molecule type" value="Genomic_DNA"/>
</dbReference>
<dbReference type="GO" id="GO:0006508">
    <property type="term" value="P:proteolysis"/>
    <property type="evidence" value="ECO:0007669"/>
    <property type="project" value="UniProtKB-KW"/>
</dbReference>
<keyword evidence="1" id="KW-0547">Nucleotide-binding</keyword>
<dbReference type="SUPFAM" id="SSF52540">
    <property type="entry name" value="P-loop containing nucleoside triphosphate hydrolases"/>
    <property type="match status" value="1"/>
</dbReference>
<keyword evidence="5" id="KW-0645">Protease</keyword>
<evidence type="ECO:0000256" key="1">
    <source>
        <dbReference type="ARBA" id="ARBA00022741"/>
    </source>
</evidence>
<dbReference type="InterPro" id="IPR027417">
    <property type="entry name" value="P-loop_NTPase"/>
</dbReference>
<evidence type="ECO:0000259" key="4">
    <source>
        <dbReference type="Pfam" id="PF17871"/>
    </source>
</evidence>
<dbReference type="GO" id="GO:0034605">
    <property type="term" value="P:cellular response to heat"/>
    <property type="evidence" value="ECO:0007669"/>
    <property type="project" value="TreeGrafter"/>
</dbReference>
<dbReference type="InterPro" id="IPR029030">
    <property type="entry name" value="Caspase-like_dom_sf"/>
</dbReference>
<dbReference type="AlphaFoldDB" id="A0A841FTH1"/>
<keyword evidence="5" id="KW-0378">Hydrolase</keyword>
<organism evidence="5 6">
    <name type="scientific">Phytomonospora endophytica</name>
    <dbReference type="NCBI Taxonomy" id="714109"/>
    <lineage>
        <taxon>Bacteria</taxon>
        <taxon>Bacillati</taxon>
        <taxon>Actinomycetota</taxon>
        <taxon>Actinomycetes</taxon>
        <taxon>Micromonosporales</taxon>
        <taxon>Micromonosporaceae</taxon>
        <taxon>Phytomonospora</taxon>
    </lineage>
</organism>
<keyword evidence="2 5" id="KW-0067">ATP-binding</keyword>
<dbReference type="Gene3D" id="3.40.50.1460">
    <property type="match status" value="1"/>
</dbReference>
<feature type="domain" description="Peptidase C14 caspase" evidence="3">
    <location>
        <begin position="436"/>
        <end position="627"/>
    </location>
</feature>
<dbReference type="GO" id="GO:0005737">
    <property type="term" value="C:cytoplasm"/>
    <property type="evidence" value="ECO:0007669"/>
    <property type="project" value="TreeGrafter"/>
</dbReference>
<dbReference type="Pfam" id="PF00656">
    <property type="entry name" value="Peptidase_C14"/>
    <property type="match status" value="1"/>
</dbReference>
<evidence type="ECO:0000313" key="5">
    <source>
        <dbReference type="EMBL" id="MBB6039615.1"/>
    </source>
</evidence>
<dbReference type="SUPFAM" id="SSF81923">
    <property type="entry name" value="Double Clp-N motif"/>
    <property type="match status" value="1"/>
</dbReference>
<name>A0A841FTH1_9ACTN</name>
<dbReference type="GO" id="GO:0004197">
    <property type="term" value="F:cysteine-type endopeptidase activity"/>
    <property type="evidence" value="ECO:0007669"/>
    <property type="project" value="InterPro"/>
</dbReference>
<dbReference type="Proteomes" id="UP000548476">
    <property type="component" value="Unassembled WGS sequence"/>
</dbReference>
<protein>
    <submittedName>
        <fullName evidence="5">ATP-dependent Clp protease ATP-binding subunit ClpC</fullName>
    </submittedName>
</protein>
<dbReference type="InterPro" id="IPR011600">
    <property type="entry name" value="Pept_C14_caspase"/>
</dbReference>
<evidence type="ECO:0000313" key="6">
    <source>
        <dbReference type="Proteomes" id="UP000548476"/>
    </source>
</evidence>
<dbReference type="GO" id="GO:0016887">
    <property type="term" value="F:ATP hydrolysis activity"/>
    <property type="evidence" value="ECO:0007669"/>
    <property type="project" value="TreeGrafter"/>
</dbReference>
<sequence>MASSWNLEDGYGQDVMTAARLRARDQGSTEAGLGELLWALTAVRSPVQRHLIDLGFDDEYSNLRSRASSRPHEAGPAVPPTNELRRVLALAQAESHAVGGERVEASDLLLGLLRHEGGRALLSRADGSLSALSVAVTRPSPFGVRLGQAAREGRVRPALNRDGVIDRLVQILSLRSRNNPVLIGEAGVGRRAVLNGLARRLAAGEAPPRLLDRELVLIDWHELITDRSTDFEGRLRVIFEKAATASSVLLCVHNADRYLDLHPRSEPGSVASVFWSLIARGDLQVILTMPPDVYRRHAARGSILDSHCRPIPVPELSVAETRAVLLGVRDTYEEHHGVTFGSGVLSAVAELADRFITDRHLPAKAIGLLDEVGAARRMKAPADEGTPPVGLDDVIATIADLTGIPAAEITLAEEPEPARPKPSRSPTRLPHAPASTALLIGTGAYDDPALPDIPAVANNLADLADVLASAFDPARVHRHLDPSITDLPRIAEAAESATDTLLVYFAGHGFVESDGDLYLGLKATELPRRKHSALPYDRLRDLVRDSPARNRVVVLDCCYAGRAVGTLAEYGDPTGQLDIAGTYILAATSPTRRAHAPEGERHSAFTGALVSLLRQGIDNGEELIRVAHLFPHLRTALVARGLPAPQQRGTDTVGDLALAWNPRV</sequence>
<dbReference type="RefSeq" id="WP_184792704.1">
    <property type="nucleotide sequence ID" value="NZ_BONT01000028.1"/>
</dbReference>
<dbReference type="InterPro" id="IPR050130">
    <property type="entry name" value="ClpA_ClpB"/>
</dbReference>
<dbReference type="Pfam" id="PF17871">
    <property type="entry name" value="AAA_lid_9"/>
    <property type="match status" value="1"/>
</dbReference>
<dbReference type="NCBIfam" id="NF047832">
    <property type="entry name" value="caspase_w_EACC1"/>
    <property type="match status" value="1"/>
</dbReference>
<dbReference type="Gene3D" id="1.10.8.60">
    <property type="match status" value="1"/>
</dbReference>
<evidence type="ECO:0000256" key="2">
    <source>
        <dbReference type="ARBA" id="ARBA00022840"/>
    </source>
</evidence>
<accession>A0A841FTH1</accession>
<proteinExistence type="predicted"/>
<comment type="caution">
    <text evidence="5">The sequence shown here is derived from an EMBL/GenBank/DDBJ whole genome shotgun (WGS) entry which is preliminary data.</text>
</comment>
<dbReference type="Gene3D" id="3.40.50.300">
    <property type="entry name" value="P-loop containing nucleotide triphosphate hydrolases"/>
    <property type="match status" value="1"/>
</dbReference>
<keyword evidence="6" id="KW-1185">Reference proteome</keyword>